<proteinExistence type="predicted"/>
<dbReference type="InterPro" id="IPR012861">
    <property type="entry name" value="DUF1634"/>
</dbReference>
<reference evidence="2 3" key="1">
    <citation type="submission" date="2014-06" db="EMBL/GenBank/DDBJ databases">
        <title>Functional and comparative genomic analyses of the Drosophila gut microbiota identify candidate symbiosis factors.</title>
        <authorList>
            <person name="Newell P.D."/>
            <person name="Chaston J.M."/>
            <person name="Douglas A.E."/>
        </authorList>
    </citation>
    <scope>NUCLEOTIDE SEQUENCE [LARGE SCALE GENOMIC DNA]</scope>
    <source>
        <strain evidence="2 3">DmCS_002</strain>
    </source>
</reference>
<evidence type="ECO:0008006" key="4">
    <source>
        <dbReference type="Google" id="ProtNLM"/>
    </source>
</evidence>
<dbReference type="GeneID" id="74913379"/>
<feature type="transmembrane region" description="Helical" evidence="1">
    <location>
        <begin position="77"/>
        <end position="97"/>
    </location>
</feature>
<accession>A0A0C1Q2J8</accession>
<dbReference type="Proteomes" id="UP000031397">
    <property type="component" value="Unassembled WGS sequence"/>
</dbReference>
<dbReference type="OrthoDB" id="1682804at2"/>
<comment type="caution">
    <text evidence="2">The sequence shown here is derived from an EMBL/GenBank/DDBJ whole genome shotgun (WGS) entry which is preliminary data.</text>
</comment>
<keyword evidence="1" id="KW-0812">Transmembrane</keyword>
<feature type="transmembrane region" description="Helical" evidence="1">
    <location>
        <begin position="109"/>
        <end position="131"/>
    </location>
</feature>
<protein>
    <recommendedName>
        <fullName evidence="4">DUF1634 domain-containing protein</fullName>
    </recommendedName>
</protein>
<keyword evidence="3" id="KW-1185">Reference proteome</keyword>
<dbReference type="PATRIC" id="fig|1614.7.peg.681"/>
<dbReference type="AlphaFoldDB" id="A0A0C1Q2J8"/>
<keyword evidence="1" id="KW-0472">Membrane</keyword>
<feature type="transmembrane region" description="Helical" evidence="1">
    <location>
        <begin position="28"/>
        <end position="49"/>
    </location>
</feature>
<dbReference type="RefSeq" id="WP_039144148.1">
    <property type="nucleotide sequence ID" value="NZ_JOJZ01000013.1"/>
</dbReference>
<gene>
    <name evidence="2" type="ORF">LfDm3_0711</name>
</gene>
<dbReference type="EMBL" id="JOJZ01000013">
    <property type="protein sequence ID" value="KID42043.1"/>
    <property type="molecule type" value="Genomic_DNA"/>
</dbReference>
<evidence type="ECO:0000256" key="1">
    <source>
        <dbReference type="SAM" id="Phobius"/>
    </source>
</evidence>
<keyword evidence="1" id="KW-1133">Transmembrane helix</keyword>
<evidence type="ECO:0000313" key="2">
    <source>
        <dbReference type="EMBL" id="KID42043.1"/>
    </source>
</evidence>
<organism evidence="2 3">
    <name type="scientific">Fructilactobacillus fructivorans</name>
    <dbReference type="NCBI Taxonomy" id="1614"/>
    <lineage>
        <taxon>Bacteria</taxon>
        <taxon>Bacillati</taxon>
        <taxon>Bacillota</taxon>
        <taxon>Bacilli</taxon>
        <taxon>Lactobacillales</taxon>
        <taxon>Lactobacillaceae</taxon>
        <taxon>Fructilactobacillus</taxon>
    </lineage>
</organism>
<dbReference type="Pfam" id="PF07843">
    <property type="entry name" value="DUF1634"/>
    <property type="match status" value="1"/>
</dbReference>
<evidence type="ECO:0000313" key="3">
    <source>
        <dbReference type="Proteomes" id="UP000031397"/>
    </source>
</evidence>
<name>A0A0C1Q2J8_9LACO</name>
<sequence length="133" mass="15055">MSNQNNVKNSQSEQKAENIRIEQLIGKIMRIGVIISVIIMLFGLVLYIVTGTTGFGSHYYLTSFGQLLKGIISLKPYSIMMLGVFALILTPVLRVVVSIYSFYKEHDKMYVIITTIVFIILLISFFLGTFLHL</sequence>